<proteinExistence type="predicted"/>
<feature type="transmembrane region" description="Helical" evidence="1">
    <location>
        <begin position="241"/>
        <end position="260"/>
    </location>
</feature>
<evidence type="ECO:0000313" key="3">
    <source>
        <dbReference type="Proteomes" id="UP000065807"/>
    </source>
</evidence>
<reference evidence="3" key="1">
    <citation type="submission" date="2015-07" db="EMBL/GenBank/DDBJ databases">
        <title>Complete genome sequence and phylogenetic analysis of Limnochorda pilosa.</title>
        <authorList>
            <person name="Watanabe M."/>
            <person name="Kojima H."/>
            <person name="Fukui M."/>
        </authorList>
    </citation>
    <scope>NUCLEOTIDE SEQUENCE [LARGE SCALE GENOMIC DNA]</scope>
    <source>
        <strain evidence="3">HC45</strain>
    </source>
</reference>
<feature type="transmembrane region" description="Helical" evidence="1">
    <location>
        <begin position="206"/>
        <end position="229"/>
    </location>
</feature>
<feature type="transmembrane region" description="Helical" evidence="1">
    <location>
        <begin position="74"/>
        <end position="92"/>
    </location>
</feature>
<name>A0A0K2SGC6_LIMPI</name>
<dbReference type="AlphaFoldDB" id="A0A0K2SGC6"/>
<feature type="transmembrane region" description="Helical" evidence="1">
    <location>
        <begin position="43"/>
        <end position="62"/>
    </location>
</feature>
<dbReference type="RefSeq" id="WP_068132750.1">
    <property type="nucleotide sequence ID" value="NZ_AP014924.1"/>
</dbReference>
<dbReference type="Gene3D" id="1.20.1250.20">
    <property type="entry name" value="MFS general substrate transporter like domains"/>
    <property type="match status" value="1"/>
</dbReference>
<feature type="transmembrane region" description="Helical" evidence="1">
    <location>
        <begin position="163"/>
        <end position="185"/>
    </location>
</feature>
<sequence>MAAVSQAAIAAGVVLRAVADVVLYGYVPVHLMSVLGEGRYRVAVLAAALPAACRVVLAPLWGRSAARPMAPRHLMPLGLTGYAGLMFAVTTARTGGELLAWMALASLVASSFNPASKLALAQGSPRVAAHALSRWFQWEALGYVLGGVILGRSQPWGMGGTFSLVQVLGPLLVVAAAAVAILHKAAKGGGAPAEPGRRSGVSQPSWLPAAWVLYGASLAWEFFGSVYVLYLTQHLGASMDLYGATVTSATVLSWLAYRVMERWGAGKSPGRVISWGAGALLGLMLMASSGTVAGAAVAYLIPASALLRVGAYTQAMGAGRAVGTAVGGMEAAEGLAAILGAVLGGITADMLGIESVPRLAALLTLLVLAGALRLRA</sequence>
<keyword evidence="1" id="KW-0472">Membrane</keyword>
<dbReference type="STRING" id="1555112.LIP_0047"/>
<feature type="transmembrane region" description="Helical" evidence="1">
    <location>
        <begin position="356"/>
        <end position="374"/>
    </location>
</feature>
<protein>
    <recommendedName>
        <fullName evidence="4">MFS transporter</fullName>
    </recommendedName>
</protein>
<evidence type="ECO:0008006" key="4">
    <source>
        <dbReference type="Google" id="ProtNLM"/>
    </source>
</evidence>
<feature type="transmembrane region" description="Helical" evidence="1">
    <location>
        <begin position="272"/>
        <end position="301"/>
    </location>
</feature>
<keyword evidence="1" id="KW-0812">Transmembrane</keyword>
<gene>
    <name evidence="2" type="ORF">LIP_0047</name>
</gene>
<evidence type="ECO:0000256" key="1">
    <source>
        <dbReference type="SAM" id="Phobius"/>
    </source>
</evidence>
<keyword evidence="3" id="KW-1185">Reference proteome</keyword>
<dbReference type="Proteomes" id="UP000065807">
    <property type="component" value="Chromosome"/>
</dbReference>
<feature type="transmembrane region" description="Helical" evidence="1">
    <location>
        <begin position="132"/>
        <end position="151"/>
    </location>
</feature>
<dbReference type="EMBL" id="AP014924">
    <property type="protein sequence ID" value="BAS25904.1"/>
    <property type="molecule type" value="Genomic_DNA"/>
</dbReference>
<accession>A0A0K2SGC6</accession>
<dbReference type="KEGG" id="lpil:LIP_0047"/>
<dbReference type="InterPro" id="IPR036259">
    <property type="entry name" value="MFS_trans_sf"/>
</dbReference>
<evidence type="ECO:0000313" key="2">
    <source>
        <dbReference type="EMBL" id="BAS25904.1"/>
    </source>
</evidence>
<reference evidence="3" key="2">
    <citation type="journal article" date="2016" name="Int. J. Syst. Evol. Microbiol.">
        <title>Complete genome sequence and cell structure of Limnochorda pilosa, a Gram-negative spore-former within the phylum Firmicutes.</title>
        <authorList>
            <person name="Watanabe M."/>
            <person name="Kojima H."/>
            <person name="Fukui M."/>
        </authorList>
    </citation>
    <scope>NUCLEOTIDE SEQUENCE [LARGE SCALE GENOMIC DNA]</scope>
    <source>
        <strain evidence="3">HC45</strain>
    </source>
</reference>
<dbReference type="SUPFAM" id="SSF103473">
    <property type="entry name" value="MFS general substrate transporter"/>
    <property type="match status" value="1"/>
</dbReference>
<keyword evidence="1" id="KW-1133">Transmembrane helix</keyword>
<organism evidence="2 3">
    <name type="scientific">Limnochorda pilosa</name>
    <dbReference type="NCBI Taxonomy" id="1555112"/>
    <lineage>
        <taxon>Bacteria</taxon>
        <taxon>Bacillati</taxon>
        <taxon>Bacillota</taxon>
        <taxon>Limnochordia</taxon>
        <taxon>Limnochordales</taxon>
        <taxon>Limnochordaceae</taxon>
        <taxon>Limnochorda</taxon>
    </lineage>
</organism>